<dbReference type="InterPro" id="IPR029044">
    <property type="entry name" value="Nucleotide-diphossugar_trans"/>
</dbReference>
<dbReference type="Gene3D" id="3.90.550.10">
    <property type="entry name" value="Spore Coat Polysaccharide Biosynthesis Protein SpsA, Chain A"/>
    <property type="match status" value="1"/>
</dbReference>
<dbReference type="InterPro" id="IPR001173">
    <property type="entry name" value="Glyco_trans_2-like"/>
</dbReference>
<dbReference type="RefSeq" id="WP_279362883.1">
    <property type="nucleotide sequence ID" value="NZ_JAMWGA010000002.1"/>
</dbReference>
<feature type="domain" description="Glycosyltransferase 2-like" evidence="1">
    <location>
        <begin position="10"/>
        <end position="183"/>
    </location>
</feature>
<name>A0A9X4P5F3_9LACT</name>
<reference evidence="2" key="1">
    <citation type="submission" date="2022-06" db="EMBL/GenBank/DDBJ databases">
        <title>Lactococcus from bovine mastitis in China.</title>
        <authorList>
            <person name="Lin Y."/>
            <person name="Han B."/>
        </authorList>
    </citation>
    <scope>NUCLEOTIDE SEQUENCE</scope>
    <source>
        <strain evidence="2">Hebei-B-39</strain>
    </source>
</reference>
<dbReference type="Proteomes" id="UP001153203">
    <property type="component" value="Unassembled WGS sequence"/>
</dbReference>
<dbReference type="PANTHER" id="PTHR22916:SF3">
    <property type="entry name" value="UDP-GLCNAC:BETAGAL BETA-1,3-N-ACETYLGLUCOSAMINYLTRANSFERASE-LIKE PROTEIN 1"/>
    <property type="match status" value="1"/>
</dbReference>
<sequence length="500" mass="58423">MESKYEYDVSLIIPTYAVTKKTLNGELAIKFGFESIERQQVEGFKFEVVFVDDNSPDSTSKITQEWAQKSGIPFQQIVRTESSGSPSQPRNEGIKTARGKYIAFMDNDDQLGDRGSLFKLFKKIEEWDSDVIIGQPMKKGKGSLARSPFIHGDFKRVDFYKFNPMANIAVWSRLYRHSFLKEIKATFPTKYGGVQEDFYFNAQVFSQTDKISLLADQVYYWWVDTDEGHLSSEWTASKFKEINSQNAKALLLMLSSDKPFRYQHAAAFLERIMNSGQFKENYRNIKAQDRETMLIKSKNHHTYRKILKKHFDELVEFIPQEKYYQVKSIIESDDIHQVVKDFRAINTYFSPEKYVLTKKFFPTIFEKIKYEGAMFDFGFNKIIRQNIIFNFEKGMYVSNQNLTGKDNVLLVITREKDLLRILPMNEIVELPEMLLLEERTYDFFIGFKISHDEIVAEMACSSFAHLSKTLTYKDGINLNFYKNWKGGISYNVTKRPDNVN</sequence>
<gene>
    <name evidence="2" type="ORF">NF708_05380</name>
</gene>
<dbReference type="SUPFAM" id="SSF53448">
    <property type="entry name" value="Nucleotide-diphospho-sugar transferases"/>
    <property type="match status" value="1"/>
</dbReference>
<accession>A0A9X4P5F3</accession>
<dbReference type="Pfam" id="PF00535">
    <property type="entry name" value="Glycos_transf_2"/>
    <property type="match status" value="1"/>
</dbReference>
<dbReference type="PANTHER" id="PTHR22916">
    <property type="entry name" value="GLYCOSYLTRANSFERASE"/>
    <property type="match status" value="1"/>
</dbReference>
<dbReference type="EMBL" id="JAMWGI010000002">
    <property type="protein sequence ID" value="MDG6193436.1"/>
    <property type="molecule type" value="Genomic_DNA"/>
</dbReference>
<proteinExistence type="predicted"/>
<organism evidence="2 3">
    <name type="scientific">Lactococcus formosensis</name>
    <dbReference type="NCBI Taxonomy" id="1281486"/>
    <lineage>
        <taxon>Bacteria</taxon>
        <taxon>Bacillati</taxon>
        <taxon>Bacillota</taxon>
        <taxon>Bacilli</taxon>
        <taxon>Lactobacillales</taxon>
        <taxon>Streptococcaceae</taxon>
        <taxon>Lactococcus</taxon>
    </lineage>
</organism>
<evidence type="ECO:0000313" key="2">
    <source>
        <dbReference type="EMBL" id="MDG6193436.1"/>
    </source>
</evidence>
<dbReference type="AlphaFoldDB" id="A0A9X4P5F3"/>
<evidence type="ECO:0000313" key="3">
    <source>
        <dbReference type="Proteomes" id="UP001153203"/>
    </source>
</evidence>
<evidence type="ECO:0000259" key="1">
    <source>
        <dbReference type="Pfam" id="PF00535"/>
    </source>
</evidence>
<comment type="caution">
    <text evidence="2">The sequence shown here is derived from an EMBL/GenBank/DDBJ whole genome shotgun (WGS) entry which is preliminary data.</text>
</comment>
<dbReference type="GO" id="GO:0016758">
    <property type="term" value="F:hexosyltransferase activity"/>
    <property type="evidence" value="ECO:0007669"/>
    <property type="project" value="UniProtKB-ARBA"/>
</dbReference>
<protein>
    <submittedName>
        <fullName evidence="2">Glycosyltransferase</fullName>
    </submittedName>
</protein>